<dbReference type="InterPro" id="IPR029068">
    <property type="entry name" value="Glyas_Bleomycin-R_OHBP_Dase"/>
</dbReference>
<evidence type="ECO:0000259" key="1">
    <source>
        <dbReference type="PROSITE" id="PS51819"/>
    </source>
</evidence>
<accession>A0A9X3YQ99</accession>
<reference evidence="2" key="1">
    <citation type="submission" date="2023-02" db="EMBL/GenBank/DDBJ databases">
        <title>Tahibacter soli sp. nov. isolated from soil.</title>
        <authorList>
            <person name="Baek J.H."/>
            <person name="Lee J.K."/>
            <person name="Choi D.G."/>
            <person name="Jeon C.O."/>
        </authorList>
    </citation>
    <scope>NUCLEOTIDE SEQUENCE</scope>
    <source>
        <strain evidence="2">BL</strain>
    </source>
</reference>
<dbReference type="InterPro" id="IPR004360">
    <property type="entry name" value="Glyas_Fos-R_dOase_dom"/>
</dbReference>
<dbReference type="RefSeq" id="WP_263540829.1">
    <property type="nucleotide sequence ID" value="NZ_JAOVZO020000019.1"/>
</dbReference>
<protein>
    <submittedName>
        <fullName evidence="2">VOC family protein</fullName>
    </submittedName>
</protein>
<dbReference type="InterPro" id="IPR037523">
    <property type="entry name" value="VOC_core"/>
</dbReference>
<comment type="caution">
    <text evidence="2">The sequence shown here is derived from an EMBL/GenBank/DDBJ whole genome shotgun (WGS) entry which is preliminary data.</text>
</comment>
<name>A0A9X3YQ99_9GAMM</name>
<dbReference type="Gene3D" id="3.10.180.10">
    <property type="entry name" value="2,3-Dihydroxybiphenyl 1,2-Dioxygenase, domain 1"/>
    <property type="match status" value="1"/>
</dbReference>
<dbReference type="SUPFAM" id="SSF54593">
    <property type="entry name" value="Glyoxalase/Bleomycin resistance protein/Dihydroxybiphenyl dioxygenase"/>
    <property type="match status" value="1"/>
</dbReference>
<feature type="domain" description="VOC" evidence="1">
    <location>
        <begin position="2"/>
        <end position="121"/>
    </location>
</feature>
<organism evidence="2 3">
    <name type="scientific">Tahibacter soli</name>
    <dbReference type="NCBI Taxonomy" id="2983605"/>
    <lineage>
        <taxon>Bacteria</taxon>
        <taxon>Pseudomonadati</taxon>
        <taxon>Pseudomonadota</taxon>
        <taxon>Gammaproteobacteria</taxon>
        <taxon>Lysobacterales</taxon>
        <taxon>Rhodanobacteraceae</taxon>
        <taxon>Tahibacter</taxon>
    </lineage>
</organism>
<keyword evidence="3" id="KW-1185">Reference proteome</keyword>
<dbReference type="PROSITE" id="PS51819">
    <property type="entry name" value="VOC"/>
    <property type="match status" value="1"/>
</dbReference>
<evidence type="ECO:0000313" key="2">
    <source>
        <dbReference type="EMBL" id="MDC8014933.1"/>
    </source>
</evidence>
<evidence type="ECO:0000313" key="3">
    <source>
        <dbReference type="Proteomes" id="UP001139971"/>
    </source>
</evidence>
<gene>
    <name evidence="2" type="ORF">OD750_020505</name>
</gene>
<dbReference type="Pfam" id="PF00903">
    <property type="entry name" value="Glyoxalase"/>
    <property type="match status" value="1"/>
</dbReference>
<dbReference type="Proteomes" id="UP001139971">
    <property type="component" value="Unassembled WGS sequence"/>
</dbReference>
<dbReference type="EMBL" id="JAOVZO020000019">
    <property type="protein sequence ID" value="MDC8014933.1"/>
    <property type="molecule type" value="Genomic_DNA"/>
</dbReference>
<proteinExistence type="predicted"/>
<sequence>MTISRIVAQLRTTDLDASIDFYTKQLGLTLEFRYRDFYAGLCSGEQAFHLKHADERDPSIDDVDEGGHFHLYFRTDDVAALAARLKANGVPLVKDVHDTDWSTREIVVKDDQGHTLYFGQPLA</sequence>
<dbReference type="AlphaFoldDB" id="A0A9X3YQ99"/>